<dbReference type="EMBL" id="WNLA01000020">
    <property type="protein sequence ID" value="MTW05082.1"/>
    <property type="molecule type" value="Genomic_DNA"/>
</dbReference>
<feature type="domain" description="HTH hxlR-type" evidence="4">
    <location>
        <begin position="11"/>
        <end position="108"/>
    </location>
</feature>
<evidence type="ECO:0000259" key="4">
    <source>
        <dbReference type="PROSITE" id="PS51118"/>
    </source>
</evidence>
<dbReference type="SUPFAM" id="SSF46785">
    <property type="entry name" value="Winged helix' DNA-binding domain"/>
    <property type="match status" value="1"/>
</dbReference>
<dbReference type="RefSeq" id="WP_155441435.1">
    <property type="nucleotide sequence ID" value="NZ_WNLA01000020.1"/>
</dbReference>
<dbReference type="Gene3D" id="1.10.10.10">
    <property type="entry name" value="Winged helix-like DNA-binding domain superfamily/Winged helix DNA-binding domain"/>
    <property type="match status" value="1"/>
</dbReference>
<accession>A0A6L6Q7F0</accession>
<organism evidence="5 6">
    <name type="scientific">Pseudoduganella ginsengisoli</name>
    <dbReference type="NCBI Taxonomy" id="1462440"/>
    <lineage>
        <taxon>Bacteria</taxon>
        <taxon>Pseudomonadati</taxon>
        <taxon>Pseudomonadota</taxon>
        <taxon>Betaproteobacteria</taxon>
        <taxon>Burkholderiales</taxon>
        <taxon>Oxalobacteraceae</taxon>
        <taxon>Telluria group</taxon>
        <taxon>Pseudoduganella</taxon>
    </lineage>
</organism>
<keyword evidence="2" id="KW-0238">DNA-binding</keyword>
<keyword evidence="1" id="KW-0805">Transcription regulation</keyword>
<evidence type="ECO:0000256" key="2">
    <source>
        <dbReference type="ARBA" id="ARBA00023125"/>
    </source>
</evidence>
<dbReference type="AlphaFoldDB" id="A0A6L6Q7F0"/>
<dbReference type="GO" id="GO:0003677">
    <property type="term" value="F:DNA binding"/>
    <property type="evidence" value="ECO:0007669"/>
    <property type="project" value="UniProtKB-KW"/>
</dbReference>
<evidence type="ECO:0000313" key="5">
    <source>
        <dbReference type="EMBL" id="MTW05082.1"/>
    </source>
</evidence>
<evidence type="ECO:0000256" key="1">
    <source>
        <dbReference type="ARBA" id="ARBA00023015"/>
    </source>
</evidence>
<dbReference type="Proteomes" id="UP000484015">
    <property type="component" value="Unassembled WGS sequence"/>
</dbReference>
<dbReference type="PANTHER" id="PTHR33204">
    <property type="entry name" value="TRANSCRIPTIONAL REGULATOR, MARR FAMILY"/>
    <property type="match status" value="1"/>
</dbReference>
<sequence>MSWSESGASQCPIARCLAVVGDRWTMLIMRELFFGNSRFDGLQAQTGMSPHLLSTRLKRLEADGVLARHAYQQKPPRHEYVLTDSGHDLYPVLMTLAGWGRKWGGLDGLPPALNLTHRHCGHEVETGLACLACGEPFTRADVDTTFSASFVSERRERMEAFQAAKKHGTASDS</sequence>
<dbReference type="InterPro" id="IPR002577">
    <property type="entry name" value="HTH_HxlR"/>
</dbReference>
<name>A0A6L6Q7F0_9BURK</name>
<keyword evidence="6" id="KW-1185">Reference proteome</keyword>
<reference evidence="5 6" key="1">
    <citation type="submission" date="2019-11" db="EMBL/GenBank/DDBJ databases">
        <title>Type strains purchased from KCTC, JCM and DSMZ.</title>
        <authorList>
            <person name="Lu H."/>
        </authorList>
    </citation>
    <scope>NUCLEOTIDE SEQUENCE [LARGE SCALE GENOMIC DNA]</scope>
    <source>
        <strain evidence="5 6">KCTC 42409</strain>
    </source>
</reference>
<comment type="caution">
    <text evidence="5">The sequence shown here is derived from an EMBL/GenBank/DDBJ whole genome shotgun (WGS) entry which is preliminary data.</text>
</comment>
<keyword evidence="3" id="KW-0804">Transcription</keyword>
<dbReference type="InterPro" id="IPR036390">
    <property type="entry name" value="WH_DNA-bd_sf"/>
</dbReference>
<dbReference type="PROSITE" id="PS51118">
    <property type="entry name" value="HTH_HXLR"/>
    <property type="match status" value="1"/>
</dbReference>
<evidence type="ECO:0000256" key="3">
    <source>
        <dbReference type="ARBA" id="ARBA00023163"/>
    </source>
</evidence>
<evidence type="ECO:0000313" key="6">
    <source>
        <dbReference type="Proteomes" id="UP000484015"/>
    </source>
</evidence>
<proteinExistence type="predicted"/>
<gene>
    <name evidence="5" type="ORF">GM668_23695</name>
</gene>
<dbReference type="Pfam" id="PF01638">
    <property type="entry name" value="HxlR"/>
    <property type="match status" value="1"/>
</dbReference>
<dbReference type="InterPro" id="IPR036388">
    <property type="entry name" value="WH-like_DNA-bd_sf"/>
</dbReference>
<dbReference type="OrthoDB" id="9807069at2"/>
<protein>
    <submittedName>
        <fullName evidence="5">Transcriptional regulator</fullName>
    </submittedName>
</protein>
<dbReference type="PANTHER" id="PTHR33204:SF36">
    <property type="entry name" value="TRANSCRIPTIONAL REGULATORY PROTEIN"/>
    <property type="match status" value="1"/>
</dbReference>